<evidence type="ECO:0000313" key="3">
    <source>
        <dbReference type="Proteomes" id="UP000218282"/>
    </source>
</evidence>
<name>A0A2A5RXC0_9LACT</name>
<dbReference type="AlphaFoldDB" id="A0A2A5RXC0"/>
<organism evidence="2 3">
    <name type="scientific">Pseudolactococcus piscium</name>
    <dbReference type="NCBI Taxonomy" id="1364"/>
    <lineage>
        <taxon>Bacteria</taxon>
        <taxon>Bacillati</taxon>
        <taxon>Bacillota</taxon>
        <taxon>Bacilli</taxon>
        <taxon>Lactobacillales</taxon>
        <taxon>Streptococcaceae</taxon>
        <taxon>Pseudolactococcus</taxon>
    </lineage>
</organism>
<keyword evidence="1" id="KW-0472">Membrane</keyword>
<reference evidence="2 3" key="1">
    <citation type="submission" date="2014-12" db="EMBL/GenBank/DDBJ databases">
        <title>Draft genome sequences of 10 type strains of Lactococcus.</title>
        <authorList>
            <person name="Sun Z."/>
            <person name="Zhong Z."/>
            <person name="Liu W."/>
            <person name="Zhang W."/>
            <person name="Zhang H."/>
        </authorList>
    </citation>
    <scope>NUCLEOTIDE SEQUENCE [LARGE SCALE GENOMIC DNA]</scope>
    <source>
        <strain evidence="2 3">DSM 6634</strain>
    </source>
</reference>
<proteinExistence type="predicted"/>
<evidence type="ECO:0000256" key="1">
    <source>
        <dbReference type="SAM" id="Phobius"/>
    </source>
</evidence>
<keyword evidence="3" id="KW-1185">Reference proteome</keyword>
<dbReference type="Proteomes" id="UP000218282">
    <property type="component" value="Unassembled WGS sequence"/>
</dbReference>
<keyword evidence="2" id="KW-0131">Cell cycle</keyword>
<dbReference type="EMBL" id="JXJW01000014">
    <property type="protein sequence ID" value="PCS05840.1"/>
    <property type="molecule type" value="Genomic_DNA"/>
</dbReference>
<dbReference type="GO" id="GO:0051301">
    <property type="term" value="P:cell division"/>
    <property type="evidence" value="ECO:0007669"/>
    <property type="project" value="UniProtKB-KW"/>
</dbReference>
<dbReference type="RefSeq" id="WP_096814814.1">
    <property type="nucleotide sequence ID" value="NZ_JXJW01000014.1"/>
</dbReference>
<gene>
    <name evidence="2" type="ORF">RU86_GL000595</name>
</gene>
<sequence>MAAKPKEYFDIKTANQNGSYNISADSIAPDIFKSKFRNLTIVEKCFYLSIIFSVIVLSIGMVYVRTKIIEVEQNTLDTQTEVTTKETQLKTYDQKIDELMGKERVIKQANDNGIKSIPENVMKAIK</sequence>
<feature type="transmembrane region" description="Helical" evidence="1">
    <location>
        <begin position="45"/>
        <end position="64"/>
    </location>
</feature>
<keyword evidence="1" id="KW-0812">Transmembrane</keyword>
<evidence type="ECO:0000313" key="2">
    <source>
        <dbReference type="EMBL" id="PCS05840.1"/>
    </source>
</evidence>
<comment type="caution">
    <text evidence="2">The sequence shown here is derived from an EMBL/GenBank/DDBJ whole genome shotgun (WGS) entry which is preliminary data.</text>
</comment>
<accession>A0A2A5RXC0</accession>
<keyword evidence="1" id="KW-1133">Transmembrane helix</keyword>
<keyword evidence="2" id="KW-0132">Cell division</keyword>
<protein>
    <submittedName>
        <fullName evidence="2">Cell division protein FtsL</fullName>
    </submittedName>
</protein>